<dbReference type="NCBIfam" id="TIGR01175">
    <property type="entry name" value="pilM"/>
    <property type="match status" value="1"/>
</dbReference>
<name>F6DUC9_DESRL</name>
<dbReference type="PIRSF" id="PIRSF019169">
    <property type="entry name" value="PilM"/>
    <property type="match status" value="1"/>
</dbReference>
<evidence type="ECO:0000313" key="3">
    <source>
        <dbReference type="Proteomes" id="UP000009234"/>
    </source>
</evidence>
<dbReference type="KEGG" id="dru:Desru_3103"/>
<proteinExistence type="predicted"/>
<dbReference type="CDD" id="cd24049">
    <property type="entry name" value="ASKHA_NBD_PilM"/>
    <property type="match status" value="1"/>
</dbReference>
<dbReference type="Gene3D" id="3.30.420.40">
    <property type="match status" value="2"/>
</dbReference>
<dbReference type="InterPro" id="IPR005883">
    <property type="entry name" value="PilM"/>
</dbReference>
<accession>F6DUC9</accession>
<sequence>MQLWKSRSINAVDLGHHSIKIIQLTKKGQALQVSRQVSQPGPGLEALERGNVTELAASLGEAAVRAGIDGGRVISFIGGHHVIIRQIVTPQMPEDELQRAMVWEAEKLIPIPTAELEVRPVVLEKSPGDTGDYLQLNVLLAAVSRSLVYRFHEIFDRAGLTLTAVDLPALGLWRVFHREYGFPERKNIQAVVDIGSRTCQFIVIKQNVLSYVRTLGVGVGRSDSAPGEEFTAGLPDPGEGSGLPEVYQQAGAASEQSFPSGAGDYLELVTEIRRSLDFYRLRERQWQIEQLVITGGGSQLKGLADILALELGIPVKAGYPQWQGNSGEMQSLSPQFSMAFGLALREVWS</sequence>
<gene>
    <name evidence="2" type="ordered locus">Desru_3103</name>
</gene>
<feature type="region of interest" description="Disordered" evidence="1">
    <location>
        <begin position="224"/>
        <end position="243"/>
    </location>
</feature>
<dbReference type="EMBL" id="CP002780">
    <property type="protein sequence ID" value="AEG61314.1"/>
    <property type="molecule type" value="Genomic_DNA"/>
</dbReference>
<dbReference type="Gene3D" id="3.30.1490.300">
    <property type="match status" value="1"/>
</dbReference>
<dbReference type="SUPFAM" id="SSF53067">
    <property type="entry name" value="Actin-like ATPase domain"/>
    <property type="match status" value="2"/>
</dbReference>
<organism evidence="2 3">
    <name type="scientific">Desulforamulus ruminis (strain ATCC 23193 / DSM 2154 / NCIMB 8452 / DL)</name>
    <name type="common">Desulfotomaculum ruminis</name>
    <dbReference type="NCBI Taxonomy" id="696281"/>
    <lineage>
        <taxon>Bacteria</taxon>
        <taxon>Bacillati</taxon>
        <taxon>Bacillota</taxon>
        <taxon>Clostridia</taxon>
        <taxon>Eubacteriales</taxon>
        <taxon>Peptococcaceae</taxon>
        <taxon>Desulforamulus</taxon>
    </lineage>
</organism>
<dbReference type="HOGENOM" id="CLU_050686_0_1_9"/>
<reference evidence="2 3" key="2">
    <citation type="journal article" date="2012" name="Stand. Genomic Sci.">
        <title>Complete genome sequence of the sulfate-reducing firmicute Desulfotomaculum ruminis type strain (DL(T)).</title>
        <authorList>
            <person name="Spring S."/>
            <person name="Visser M."/>
            <person name="Lu M."/>
            <person name="Copeland A."/>
            <person name="Lapidus A."/>
            <person name="Lucas S."/>
            <person name="Cheng J.F."/>
            <person name="Han C."/>
            <person name="Tapia R."/>
            <person name="Goodwin L.A."/>
            <person name="Pitluck S."/>
            <person name="Ivanova N."/>
            <person name="Land M."/>
            <person name="Hauser L."/>
            <person name="Larimer F."/>
            <person name="Rohde M."/>
            <person name="Goker M."/>
            <person name="Detter J.C."/>
            <person name="Kyrpides N.C."/>
            <person name="Woyke T."/>
            <person name="Schaap P.J."/>
            <person name="Plugge C.M."/>
            <person name="Muyzer G."/>
            <person name="Kuever J."/>
            <person name="Pereira I.A."/>
            <person name="Parshina S.N."/>
            <person name="Bernier-Latmani R."/>
            <person name="Stams A.J."/>
            <person name="Klenk H.P."/>
        </authorList>
    </citation>
    <scope>NUCLEOTIDE SEQUENCE [LARGE SCALE GENOMIC DNA]</scope>
    <source>
        <strain evidence="3">ATCC 23193 / DSM 2154 / NCIB 8452 / DL</strain>
    </source>
</reference>
<evidence type="ECO:0000313" key="2">
    <source>
        <dbReference type="EMBL" id="AEG61314.1"/>
    </source>
</evidence>
<dbReference type="Proteomes" id="UP000009234">
    <property type="component" value="Chromosome"/>
</dbReference>
<dbReference type="STRING" id="696281.Desru_3103"/>
<dbReference type="eggNOG" id="COG4972">
    <property type="taxonomic scope" value="Bacteria"/>
</dbReference>
<protein>
    <submittedName>
        <fullName evidence="2">Type IV pilus assembly protein PilM</fullName>
    </submittedName>
</protein>
<reference evidence="3" key="1">
    <citation type="submission" date="2011-05" db="EMBL/GenBank/DDBJ databases">
        <title>Complete sequence of Desulfotomaculum ruminis DSM 2154.</title>
        <authorList>
            <person name="Lucas S."/>
            <person name="Copeland A."/>
            <person name="Lapidus A."/>
            <person name="Cheng J.-F."/>
            <person name="Goodwin L."/>
            <person name="Pitluck S."/>
            <person name="Lu M."/>
            <person name="Detter J.C."/>
            <person name="Han C."/>
            <person name="Tapia R."/>
            <person name="Land M."/>
            <person name="Hauser L."/>
            <person name="Kyrpides N."/>
            <person name="Ivanova N."/>
            <person name="Mikhailova N."/>
            <person name="Pagani I."/>
            <person name="Stams A.J.M."/>
            <person name="Plugge C.M."/>
            <person name="Muyzer G."/>
            <person name="Kuever J."/>
            <person name="Parshina S.N."/>
            <person name="Ivanova A.E."/>
            <person name="Nazina T.N."/>
            <person name="Brambilla E."/>
            <person name="Spring S."/>
            <person name="Klenk H.-P."/>
            <person name="Woyke T."/>
        </authorList>
    </citation>
    <scope>NUCLEOTIDE SEQUENCE [LARGE SCALE GENOMIC DNA]</scope>
    <source>
        <strain evidence="3">ATCC 23193 / DSM 2154 / NCIB 8452 / DL</strain>
    </source>
</reference>
<dbReference type="Pfam" id="PF11104">
    <property type="entry name" value="PilM_2"/>
    <property type="match status" value="2"/>
</dbReference>
<keyword evidence="3" id="KW-1185">Reference proteome</keyword>
<dbReference type="InterPro" id="IPR043129">
    <property type="entry name" value="ATPase_NBD"/>
</dbReference>
<dbReference type="OrthoDB" id="9765023at2"/>
<dbReference type="PANTHER" id="PTHR32432:SF3">
    <property type="entry name" value="ETHANOLAMINE UTILIZATION PROTEIN EUTJ"/>
    <property type="match status" value="1"/>
</dbReference>
<dbReference type="AlphaFoldDB" id="F6DUC9"/>
<evidence type="ECO:0000256" key="1">
    <source>
        <dbReference type="SAM" id="MobiDB-lite"/>
    </source>
</evidence>
<dbReference type="InterPro" id="IPR050696">
    <property type="entry name" value="FtsA/MreB"/>
</dbReference>
<dbReference type="RefSeq" id="WP_013843065.1">
    <property type="nucleotide sequence ID" value="NC_015589.1"/>
</dbReference>
<dbReference type="PANTHER" id="PTHR32432">
    <property type="entry name" value="CELL DIVISION PROTEIN FTSA-RELATED"/>
    <property type="match status" value="1"/>
</dbReference>